<proteinExistence type="predicted"/>
<feature type="compositionally biased region" description="Basic and acidic residues" evidence="1">
    <location>
        <begin position="456"/>
        <end position="470"/>
    </location>
</feature>
<keyword evidence="5" id="KW-1185">Reference proteome</keyword>
<evidence type="ECO:0000313" key="4">
    <source>
        <dbReference type="EMBL" id="APS41788.1"/>
    </source>
</evidence>
<feature type="transmembrane region" description="Helical" evidence="2">
    <location>
        <begin position="45"/>
        <end position="64"/>
    </location>
</feature>
<feature type="transmembrane region" description="Helical" evidence="2">
    <location>
        <begin position="358"/>
        <end position="383"/>
    </location>
</feature>
<feature type="transmembrane region" description="Helical" evidence="2">
    <location>
        <begin position="121"/>
        <end position="139"/>
    </location>
</feature>
<protein>
    <recommendedName>
        <fullName evidence="3">DUF8208 domain-containing protein</fullName>
    </recommendedName>
</protein>
<feature type="compositionally biased region" description="Low complexity" evidence="1">
    <location>
        <begin position="734"/>
        <end position="754"/>
    </location>
</feature>
<sequence>MFGLITLPAGGVNNAFYESWADYLQPKSRMFLSVLQTMFQGLADIFYDLANAVLTAWSAAWKLVDFSSLFIDAKEANDMTGYQLVQYTGLFFTIGLIIMSIMMAVQLVQFNLTSGRRGKEWPAGIVTAVIIIALVPMLISGGTAVAKSMNSTLLGDNTDTAQNGGHSILTDVWKNNSVDLKKVAQANFNVDEKHIHDYSPVKDSSSNAIVKSSIFTSVIDDDDKKYIKNPKARKVFESKQGDEDAEKMDKGGWIKGSEDAYPRVKVNWMGIIAAEIVFAIVGFLAIIELIVRFFRLAYYSLTLLALAFRDMEGKKAMQILHLMEGSILGLALLPLNVILFFAFVQWGMNAINDQSLSWGPYTVVSVALLLAAGKGLLSGFALLDDWTGTPSGHGGTVTSLIGAGAAVAGVGRSAKGAVAGVGRSAKGAVAAPFHGAAKVGRGATKAGEKTVNGAKSIKDKVARARKRGDDTQNDVQGGKQKKSDPIDVGAGSTSSNSGAGQQVGKSSSSGTGNKSTTNNDAHQSKNATGIPKTSTNQSANQEIHDNDTRQSGAVNESGNQQTGSRTPADAHNPGIQPGRTLTSGSNLSGSQASSKNGGSQAISQTAGSSLSNESPKSSMSPSTGSSDNSTVPVGMSIPTNTPGSSSGNPSGAMSSNTSNKPRPSSNSPKTTQPTAVGNTGNRVTNSVTHTMSQQPNRSTDIPNANPSNRSTNSNYQSFNPQSNPRPAGNPGVTQDSRFSQSRQSQNNSQSQYSRLQKELQNDFKKAYPKTDTNQQRTKKS</sequence>
<keyword evidence="2" id="KW-0472">Membrane</keyword>
<keyword evidence="2" id="KW-0812">Transmembrane</keyword>
<feature type="transmembrane region" description="Helical" evidence="2">
    <location>
        <begin position="266"/>
        <end position="287"/>
    </location>
</feature>
<keyword evidence="2" id="KW-1133">Transmembrane helix</keyword>
<dbReference type="KEGG" id="wjo:FOL01_0929"/>
<dbReference type="Proteomes" id="UP000185473">
    <property type="component" value="Chromosome"/>
</dbReference>
<accession>A0A1L6RBC5</accession>
<feature type="compositionally biased region" description="Polar residues" evidence="1">
    <location>
        <begin position="549"/>
        <end position="565"/>
    </location>
</feature>
<feature type="compositionally biased region" description="Basic and acidic residues" evidence="1">
    <location>
        <begin position="755"/>
        <end position="765"/>
    </location>
</feature>
<dbReference type="STRING" id="1631871.FOL01_0929"/>
<evidence type="ECO:0000259" key="3">
    <source>
        <dbReference type="Pfam" id="PF26635"/>
    </source>
</evidence>
<dbReference type="Pfam" id="PF26635">
    <property type="entry name" value="DUF8208"/>
    <property type="match status" value="1"/>
</dbReference>
<dbReference type="EMBL" id="CP014332">
    <property type="protein sequence ID" value="APS41788.1"/>
    <property type="molecule type" value="Genomic_DNA"/>
</dbReference>
<dbReference type="AlphaFoldDB" id="A0A1L6RBC5"/>
<feature type="compositionally biased region" description="Low complexity" evidence="1">
    <location>
        <begin position="489"/>
        <end position="519"/>
    </location>
</feature>
<feature type="domain" description="DUF8208" evidence="3">
    <location>
        <begin position="94"/>
        <end position="372"/>
    </location>
</feature>
<feature type="region of interest" description="Disordered" evidence="1">
    <location>
        <begin position="438"/>
        <end position="780"/>
    </location>
</feature>
<feature type="compositionally biased region" description="Polar residues" evidence="1">
    <location>
        <begin position="520"/>
        <end position="541"/>
    </location>
</feature>
<feature type="transmembrane region" description="Helical" evidence="2">
    <location>
        <begin position="84"/>
        <end position="109"/>
    </location>
</feature>
<feature type="transmembrane region" description="Helical" evidence="2">
    <location>
        <begin position="322"/>
        <end position="346"/>
    </location>
</feature>
<gene>
    <name evidence="4" type="ORF">FOL01_0929</name>
</gene>
<dbReference type="RefSeq" id="WP_075269615.1">
    <property type="nucleotide sequence ID" value="NZ_CP014332.1"/>
</dbReference>
<feature type="compositionally biased region" description="Low complexity" evidence="1">
    <location>
        <begin position="608"/>
        <end position="629"/>
    </location>
</feature>
<feature type="compositionally biased region" description="Polar residues" evidence="1">
    <location>
        <begin position="672"/>
        <end position="724"/>
    </location>
</feature>
<name>A0A1L6RBC5_9LACO</name>
<evidence type="ECO:0000256" key="2">
    <source>
        <dbReference type="SAM" id="Phobius"/>
    </source>
</evidence>
<evidence type="ECO:0000313" key="5">
    <source>
        <dbReference type="Proteomes" id="UP000185473"/>
    </source>
</evidence>
<dbReference type="InterPro" id="IPR058521">
    <property type="entry name" value="DUF8208"/>
</dbReference>
<feature type="compositionally biased region" description="Polar residues" evidence="1">
    <location>
        <begin position="770"/>
        <end position="780"/>
    </location>
</feature>
<dbReference type="OrthoDB" id="2330132at2"/>
<evidence type="ECO:0000256" key="1">
    <source>
        <dbReference type="SAM" id="MobiDB-lite"/>
    </source>
</evidence>
<reference evidence="4 5" key="1">
    <citation type="submission" date="2016-02" db="EMBL/GenBank/DDBJ databases">
        <title>Complete Genome Sequence of Weissella jogaejeotgali FOL01.</title>
        <authorList>
            <person name="Lee J.-H."/>
            <person name="Ku H.-J."/>
        </authorList>
    </citation>
    <scope>NUCLEOTIDE SEQUENCE [LARGE SCALE GENOMIC DNA]</scope>
    <source>
        <strain evidence="4 5">FOL01</strain>
    </source>
</reference>
<dbReference type="NCBIfam" id="NF045890">
    <property type="entry name" value="conj_pls20_p028"/>
    <property type="match status" value="1"/>
</dbReference>
<feature type="compositionally biased region" description="Polar residues" evidence="1">
    <location>
        <begin position="595"/>
        <end position="607"/>
    </location>
</feature>
<feature type="compositionally biased region" description="Low complexity" evidence="1">
    <location>
        <begin position="583"/>
        <end position="594"/>
    </location>
</feature>
<dbReference type="InterPro" id="IPR058066">
    <property type="entry name" value="pXO2-14_N"/>
</dbReference>
<feature type="compositionally biased region" description="Low complexity" evidence="1">
    <location>
        <begin position="638"/>
        <end position="671"/>
    </location>
</feature>
<organism evidence="4 5">
    <name type="scientific">Weissella jogaejeotgali</name>
    <dbReference type="NCBI Taxonomy" id="1631871"/>
    <lineage>
        <taxon>Bacteria</taxon>
        <taxon>Bacillati</taxon>
        <taxon>Bacillota</taxon>
        <taxon>Bacilli</taxon>
        <taxon>Lactobacillales</taxon>
        <taxon>Lactobacillaceae</taxon>
        <taxon>Weissella</taxon>
    </lineage>
</organism>